<evidence type="ECO:0000313" key="7">
    <source>
        <dbReference type="Proteomes" id="UP001168363"/>
    </source>
</evidence>
<name>A0ABT8TW57_9ACTN</name>
<dbReference type="SUPFAM" id="SSF51126">
    <property type="entry name" value="Pectin lyase-like"/>
    <property type="match status" value="1"/>
</dbReference>
<reference evidence="6" key="1">
    <citation type="submission" date="2023-06" db="EMBL/GenBank/DDBJ databases">
        <title>Genome sequence of Nocardioides sp. SOB44.</title>
        <authorList>
            <person name="Zhang G."/>
        </authorList>
    </citation>
    <scope>NUCLEOTIDE SEQUENCE</scope>
    <source>
        <strain evidence="6">SOB44</strain>
    </source>
</reference>
<keyword evidence="2 4" id="KW-0063">Aspartyl esterase</keyword>
<dbReference type="EC" id="3.1.1.11" evidence="4"/>
<evidence type="ECO:0000256" key="2">
    <source>
        <dbReference type="ARBA" id="ARBA00023085"/>
    </source>
</evidence>
<gene>
    <name evidence="6" type="ORF">QWJ41_20980</name>
</gene>
<evidence type="ECO:0000256" key="1">
    <source>
        <dbReference type="ARBA" id="ARBA00022801"/>
    </source>
</evidence>
<dbReference type="InterPro" id="IPR011050">
    <property type="entry name" value="Pectin_lyase_fold/virulence"/>
</dbReference>
<feature type="domain" description="Pectinesterase catalytic" evidence="5">
    <location>
        <begin position="2"/>
        <end position="82"/>
    </location>
</feature>
<evidence type="ECO:0000259" key="5">
    <source>
        <dbReference type="Pfam" id="PF01095"/>
    </source>
</evidence>
<dbReference type="InterPro" id="IPR033131">
    <property type="entry name" value="Pectinesterase_Asp_AS"/>
</dbReference>
<organism evidence="6 7">
    <name type="scientific">Nocardioides cremeus</name>
    <dbReference type="NCBI Taxonomy" id="3058044"/>
    <lineage>
        <taxon>Bacteria</taxon>
        <taxon>Bacillati</taxon>
        <taxon>Actinomycetota</taxon>
        <taxon>Actinomycetes</taxon>
        <taxon>Propionibacteriales</taxon>
        <taxon>Nocardioidaceae</taxon>
        <taxon>Nocardioides</taxon>
    </lineage>
</organism>
<dbReference type="Gene3D" id="2.160.20.10">
    <property type="entry name" value="Single-stranded right-handed beta-helix, Pectin lyase-like"/>
    <property type="match status" value="1"/>
</dbReference>
<evidence type="ECO:0000313" key="6">
    <source>
        <dbReference type="EMBL" id="MDO3398198.1"/>
    </source>
</evidence>
<dbReference type="InterPro" id="IPR012334">
    <property type="entry name" value="Pectin_lyas_fold"/>
</dbReference>
<comment type="caution">
    <text evidence="6">The sequence shown here is derived from an EMBL/GenBank/DDBJ whole genome shotgun (WGS) entry which is preliminary data.</text>
</comment>
<accession>A0ABT8TW57</accession>
<dbReference type="Proteomes" id="UP001168363">
    <property type="component" value="Unassembled WGS sequence"/>
</dbReference>
<dbReference type="PROSITE" id="PS00503">
    <property type="entry name" value="PECTINESTERASE_2"/>
    <property type="match status" value="1"/>
</dbReference>
<evidence type="ECO:0000256" key="3">
    <source>
        <dbReference type="PROSITE-ProRule" id="PRU10040"/>
    </source>
</evidence>
<comment type="pathway">
    <text evidence="4">Glycan metabolism; pectin degradation; 2-dehydro-3-deoxy-D-gluconate from pectin: step 1/5.</text>
</comment>
<sequence>MYFNKPTIKGDVDFIFGSGSAVFESAQIIGRADRRNTALVFAPNTDNGQKYGFLVINSKITAESAVASKKGCHLARAWDSSSNPNANGQLVIRN</sequence>
<feature type="non-terminal residue" evidence="6">
    <location>
        <position position="94"/>
    </location>
</feature>
<feature type="active site" evidence="3">
    <location>
        <position position="13"/>
    </location>
</feature>
<dbReference type="Pfam" id="PF01095">
    <property type="entry name" value="Pectinesterase"/>
    <property type="match status" value="1"/>
</dbReference>
<dbReference type="EMBL" id="JAULSC010000179">
    <property type="protein sequence ID" value="MDO3398198.1"/>
    <property type="molecule type" value="Genomic_DNA"/>
</dbReference>
<protein>
    <recommendedName>
        <fullName evidence="4">Pectinesterase</fullName>
        <ecNumber evidence="4">3.1.1.11</ecNumber>
    </recommendedName>
</protein>
<evidence type="ECO:0000256" key="4">
    <source>
        <dbReference type="RuleBase" id="RU000589"/>
    </source>
</evidence>
<comment type="catalytic activity">
    <reaction evidence="4">
        <text>[(1-&gt;4)-alpha-D-galacturonosyl methyl ester](n) + n H2O = [(1-&gt;4)-alpha-D-galacturonosyl](n) + n methanol + n H(+)</text>
        <dbReference type="Rhea" id="RHEA:22380"/>
        <dbReference type="Rhea" id="RHEA-COMP:14570"/>
        <dbReference type="Rhea" id="RHEA-COMP:14573"/>
        <dbReference type="ChEBI" id="CHEBI:15377"/>
        <dbReference type="ChEBI" id="CHEBI:15378"/>
        <dbReference type="ChEBI" id="CHEBI:17790"/>
        <dbReference type="ChEBI" id="CHEBI:140522"/>
        <dbReference type="ChEBI" id="CHEBI:140523"/>
        <dbReference type="EC" id="3.1.1.11"/>
    </reaction>
</comment>
<keyword evidence="1 4" id="KW-0378">Hydrolase</keyword>
<proteinExistence type="predicted"/>
<keyword evidence="7" id="KW-1185">Reference proteome</keyword>
<dbReference type="RefSeq" id="WP_302710419.1">
    <property type="nucleotide sequence ID" value="NZ_JAULSC010000179.1"/>
</dbReference>
<dbReference type="InterPro" id="IPR000070">
    <property type="entry name" value="Pectinesterase_cat"/>
</dbReference>